<dbReference type="Proteomes" id="UP000306378">
    <property type="component" value="Unassembled WGS sequence"/>
</dbReference>
<organism evidence="7 8">
    <name type="scientific">Nocardia cyriacigeorgica</name>
    <dbReference type="NCBI Taxonomy" id="135487"/>
    <lineage>
        <taxon>Bacteria</taxon>
        <taxon>Bacillati</taxon>
        <taxon>Actinomycetota</taxon>
        <taxon>Actinomycetes</taxon>
        <taxon>Mycobacteriales</taxon>
        <taxon>Nocardiaceae</taxon>
        <taxon>Nocardia</taxon>
    </lineage>
</organism>
<dbReference type="InterPro" id="IPR001647">
    <property type="entry name" value="HTH_TetR"/>
</dbReference>
<evidence type="ECO:0000256" key="4">
    <source>
        <dbReference type="PROSITE-ProRule" id="PRU00335"/>
    </source>
</evidence>
<dbReference type="InterPro" id="IPR004111">
    <property type="entry name" value="Repressor_TetR_C"/>
</dbReference>
<evidence type="ECO:0000256" key="5">
    <source>
        <dbReference type="SAM" id="MobiDB-lite"/>
    </source>
</evidence>
<evidence type="ECO:0000256" key="1">
    <source>
        <dbReference type="ARBA" id="ARBA00023015"/>
    </source>
</evidence>
<keyword evidence="1" id="KW-0805">Transcription regulation</keyword>
<dbReference type="PANTHER" id="PTHR30055:SF151">
    <property type="entry name" value="TRANSCRIPTIONAL REGULATORY PROTEIN"/>
    <property type="match status" value="1"/>
</dbReference>
<dbReference type="GO" id="GO:0003700">
    <property type="term" value="F:DNA-binding transcription factor activity"/>
    <property type="evidence" value="ECO:0007669"/>
    <property type="project" value="TreeGrafter"/>
</dbReference>
<dbReference type="EMBL" id="VBUT01000007">
    <property type="protein sequence ID" value="TLF76051.1"/>
    <property type="molecule type" value="Genomic_DNA"/>
</dbReference>
<keyword evidence="2 4" id="KW-0238">DNA-binding</keyword>
<reference evidence="7 8" key="1">
    <citation type="submission" date="2019-05" db="EMBL/GenBank/DDBJ databases">
        <title>Genomes sequences of two Nocardia cyriacigeorgica environmental isolates, type strains Nocardia asteroides ATCC 19247 and Nocardia cyriacigeorgica DSM 44484.</title>
        <authorList>
            <person name="Vautrin F."/>
            <person name="Bergeron E."/>
            <person name="Dubost A."/>
            <person name="Abrouk D."/>
            <person name="Rodriguez Nava V."/>
            <person name="Pujic P."/>
        </authorList>
    </citation>
    <scope>NUCLEOTIDE SEQUENCE [LARGE SCALE GENOMIC DNA]</scope>
    <source>
        <strain evidence="7 8">EML 446</strain>
    </source>
</reference>
<evidence type="ECO:0000313" key="8">
    <source>
        <dbReference type="Proteomes" id="UP000306378"/>
    </source>
</evidence>
<dbReference type="SUPFAM" id="SSF46689">
    <property type="entry name" value="Homeodomain-like"/>
    <property type="match status" value="1"/>
</dbReference>
<dbReference type="Gene3D" id="1.10.357.10">
    <property type="entry name" value="Tetracycline Repressor, domain 2"/>
    <property type="match status" value="2"/>
</dbReference>
<feature type="region of interest" description="Disordered" evidence="5">
    <location>
        <begin position="124"/>
        <end position="196"/>
    </location>
</feature>
<dbReference type="SUPFAM" id="SSF48498">
    <property type="entry name" value="Tetracyclin repressor-like, C-terminal domain"/>
    <property type="match status" value="1"/>
</dbReference>
<evidence type="ECO:0000256" key="2">
    <source>
        <dbReference type="ARBA" id="ARBA00023125"/>
    </source>
</evidence>
<gene>
    <name evidence="7" type="ORF">FEK34_20205</name>
</gene>
<accession>A0A5R8NK89</accession>
<dbReference type="Pfam" id="PF00440">
    <property type="entry name" value="TetR_N"/>
    <property type="match status" value="1"/>
</dbReference>
<dbReference type="PANTHER" id="PTHR30055">
    <property type="entry name" value="HTH-TYPE TRANSCRIPTIONAL REGULATOR RUTR"/>
    <property type="match status" value="1"/>
</dbReference>
<feature type="DNA-binding region" description="H-T-H motif" evidence="4">
    <location>
        <begin position="47"/>
        <end position="66"/>
    </location>
</feature>
<evidence type="ECO:0000313" key="7">
    <source>
        <dbReference type="EMBL" id="TLF76051.1"/>
    </source>
</evidence>
<dbReference type="GO" id="GO:0045892">
    <property type="term" value="P:negative regulation of DNA-templated transcription"/>
    <property type="evidence" value="ECO:0007669"/>
    <property type="project" value="InterPro"/>
</dbReference>
<feature type="domain" description="HTH tetR-type" evidence="6">
    <location>
        <begin position="24"/>
        <end position="84"/>
    </location>
</feature>
<sequence length="349" mass="35074">MPAPTVVELLWGTGRQAKRGPKPSLSLEAIVGAAIELADAEGLAGVSMQRVAERLGYTKMSLYRYVPGKAELAALMLEQAIGAPPDIAVASPDSAVAPPGSGAASLEGAAAPPDIATVLPGSAAVSPGGAAGSPGGAAGSPGGAAGSSGSAAGSSGSAAASLDGPAASPDIAGAPPHSAAASLDSVAAQSVSGEPPWRAGLRRWTEEIFRRYRAHPWALELSTGIRPMGPNELGWLEAALSAMAGIGLTGPERLDTVVVLNGHVRSLALQNAGAPADGMEEQLMRQMAEVMQAAGDRYPEVTAAMSEQAGGSSARDDALNFGIDRILDGLQALVDRRANSRWPSGVERK</sequence>
<evidence type="ECO:0000256" key="3">
    <source>
        <dbReference type="ARBA" id="ARBA00023163"/>
    </source>
</evidence>
<feature type="compositionally biased region" description="Gly residues" evidence="5">
    <location>
        <begin position="129"/>
        <end position="146"/>
    </location>
</feature>
<name>A0A5R8NK89_9NOCA</name>
<keyword evidence="3" id="KW-0804">Transcription</keyword>
<protein>
    <submittedName>
        <fullName evidence="7">TetR family transcriptional regulator</fullName>
    </submittedName>
</protein>
<feature type="compositionally biased region" description="Low complexity" evidence="5">
    <location>
        <begin position="147"/>
        <end position="169"/>
    </location>
</feature>
<dbReference type="Pfam" id="PF02909">
    <property type="entry name" value="TetR_C_1"/>
    <property type="match status" value="1"/>
</dbReference>
<dbReference type="PROSITE" id="PS50977">
    <property type="entry name" value="HTH_TETR_2"/>
    <property type="match status" value="1"/>
</dbReference>
<evidence type="ECO:0000259" key="6">
    <source>
        <dbReference type="PROSITE" id="PS50977"/>
    </source>
</evidence>
<proteinExistence type="predicted"/>
<dbReference type="AlphaFoldDB" id="A0A5R8NK89"/>
<dbReference type="InterPro" id="IPR036271">
    <property type="entry name" value="Tet_transcr_reg_TetR-rel_C_sf"/>
</dbReference>
<dbReference type="InterPro" id="IPR050109">
    <property type="entry name" value="HTH-type_TetR-like_transc_reg"/>
</dbReference>
<dbReference type="GO" id="GO:0000976">
    <property type="term" value="F:transcription cis-regulatory region binding"/>
    <property type="evidence" value="ECO:0007669"/>
    <property type="project" value="TreeGrafter"/>
</dbReference>
<comment type="caution">
    <text evidence="7">The sequence shown here is derived from an EMBL/GenBank/DDBJ whole genome shotgun (WGS) entry which is preliminary data.</text>
</comment>
<dbReference type="InterPro" id="IPR009057">
    <property type="entry name" value="Homeodomain-like_sf"/>
</dbReference>